<evidence type="ECO:0000313" key="1">
    <source>
        <dbReference type="EMBL" id="KAH9714905.1"/>
    </source>
</evidence>
<gene>
    <name evidence="1" type="ORF">KPL71_020822</name>
</gene>
<dbReference type="EMBL" id="CM039176">
    <property type="protein sequence ID" value="KAH9714905.1"/>
    <property type="molecule type" value="Genomic_DNA"/>
</dbReference>
<dbReference type="Proteomes" id="UP000829398">
    <property type="component" value="Chromosome 7"/>
</dbReference>
<sequence>MAKRKLKSLITSFTSDGDFLAVLSPNGVVKIWSTNDGSLLAEWKQPDGEPVVSYSCLACGFVGKKRRKERGTLLLALGTSNGDILAVDVLTGEMKWKSTGRHPGYDDILFAKESCGRNGLAGLAFAKKGRSLHVVGTNGMASEMKSETGEVIREFKASEKPISSSAFLCEEKIFALASSEVRILSLENGEEVLKFSDDVGPLQYVSASDGAKIIITAGYGEKHLQVWRCDISSKTVNKGPALSMRHSPVAIDCKNSPNGEDGTVILAVAESGVAYSWDLKTVSQDEKTNPAKITVKLKKADADQQNSVNVKKSRTSIIAARLNDLEADGQVTAVIGYGSIDTPQFISVDISNPGENIVISAGDTSETVQENGVPAAKGLHDLESEAATASAQNEKKSKKRAASDPDLETTRDVVDGHIEDMDGVLLDDDQNEPTMGEKLENLNLHDNNESKDQETPESSQAKPPSADSVNVLLKQALHADDRALLLECLYNQDKKVIANSISLLKPSDVLKLFHSLVSIIQSRGAVLACALPWLKSLLLQHASGIMSQESSLSALNTLYQLIESRVSTFQSAVQISSCLDFHFSGVVDEGVEENNDVIPLVYEDKDSSEEEGEEESEDAMETDQENEEENEDDIDNDIANGISDFEGIEAMSD</sequence>
<keyword evidence="2" id="KW-1185">Reference proteome</keyword>
<name>A0ACB8JBF5_CITSI</name>
<protein>
    <submittedName>
        <fullName evidence="1">Uncharacterized protein</fullName>
    </submittedName>
</protein>
<reference evidence="2" key="1">
    <citation type="journal article" date="2023" name="Hortic. Res.">
        <title>A chromosome-level phased genome enabling allele-level studies in sweet orange: a case study on citrus Huanglongbing tolerance.</title>
        <authorList>
            <person name="Wu B."/>
            <person name="Yu Q."/>
            <person name="Deng Z."/>
            <person name="Duan Y."/>
            <person name="Luo F."/>
            <person name="Gmitter F. Jr."/>
        </authorList>
    </citation>
    <scope>NUCLEOTIDE SEQUENCE [LARGE SCALE GENOMIC DNA]</scope>
    <source>
        <strain evidence="2">cv. Valencia</strain>
    </source>
</reference>
<comment type="caution">
    <text evidence="1">The sequence shown here is derived from an EMBL/GenBank/DDBJ whole genome shotgun (WGS) entry which is preliminary data.</text>
</comment>
<proteinExistence type="predicted"/>
<accession>A0ACB8JBF5</accession>
<evidence type="ECO:0000313" key="2">
    <source>
        <dbReference type="Proteomes" id="UP000829398"/>
    </source>
</evidence>
<organism evidence="1 2">
    <name type="scientific">Citrus sinensis</name>
    <name type="common">Sweet orange</name>
    <name type="synonym">Citrus aurantium var. sinensis</name>
    <dbReference type="NCBI Taxonomy" id="2711"/>
    <lineage>
        <taxon>Eukaryota</taxon>
        <taxon>Viridiplantae</taxon>
        <taxon>Streptophyta</taxon>
        <taxon>Embryophyta</taxon>
        <taxon>Tracheophyta</taxon>
        <taxon>Spermatophyta</taxon>
        <taxon>Magnoliopsida</taxon>
        <taxon>eudicotyledons</taxon>
        <taxon>Gunneridae</taxon>
        <taxon>Pentapetalae</taxon>
        <taxon>rosids</taxon>
        <taxon>malvids</taxon>
        <taxon>Sapindales</taxon>
        <taxon>Rutaceae</taxon>
        <taxon>Aurantioideae</taxon>
        <taxon>Citrus</taxon>
    </lineage>
</organism>